<comment type="subcellular location">
    <subcellularLocation>
        <location evidence="1">Cell outer membrane</location>
        <topology evidence="1">Multi-pass membrane protein</topology>
    </subcellularLocation>
</comment>
<evidence type="ECO:0000256" key="13">
    <source>
        <dbReference type="SAM" id="MobiDB-lite"/>
    </source>
</evidence>
<feature type="chain" id="PRO_5011590124" evidence="14">
    <location>
        <begin position="26"/>
        <end position="981"/>
    </location>
</feature>
<evidence type="ECO:0000256" key="6">
    <source>
        <dbReference type="ARBA" id="ARBA00022729"/>
    </source>
</evidence>
<proteinExistence type="inferred from homology"/>
<comment type="similarity">
    <text evidence="12">Belongs to the TonB-dependent receptor family.</text>
</comment>
<feature type="compositionally biased region" description="Polar residues" evidence="13">
    <location>
        <begin position="125"/>
        <end position="134"/>
    </location>
</feature>
<evidence type="ECO:0000256" key="11">
    <source>
        <dbReference type="ARBA" id="ARBA00023237"/>
    </source>
</evidence>
<evidence type="ECO:0000256" key="2">
    <source>
        <dbReference type="ARBA" id="ARBA00022448"/>
    </source>
</evidence>
<dbReference type="Pfam" id="PF00593">
    <property type="entry name" value="TonB_dep_Rec_b-barrel"/>
    <property type="match status" value="1"/>
</dbReference>
<evidence type="ECO:0000256" key="8">
    <source>
        <dbReference type="ARBA" id="ARBA00023065"/>
    </source>
</evidence>
<evidence type="ECO:0000313" key="16">
    <source>
        <dbReference type="EMBL" id="SFP57295.1"/>
    </source>
</evidence>
<evidence type="ECO:0000256" key="10">
    <source>
        <dbReference type="ARBA" id="ARBA00023136"/>
    </source>
</evidence>
<dbReference type="SMART" id="SM00965">
    <property type="entry name" value="STN"/>
    <property type="match status" value="1"/>
</dbReference>
<keyword evidence="4" id="KW-0410">Iron transport</keyword>
<evidence type="ECO:0000256" key="4">
    <source>
        <dbReference type="ARBA" id="ARBA00022496"/>
    </source>
</evidence>
<dbReference type="GO" id="GO:0015344">
    <property type="term" value="F:siderophore uptake transmembrane transporter activity"/>
    <property type="evidence" value="ECO:0007669"/>
    <property type="project" value="TreeGrafter"/>
</dbReference>
<dbReference type="STRING" id="634430.SAMN04488241_103226"/>
<dbReference type="InterPro" id="IPR039426">
    <property type="entry name" value="TonB-dep_rcpt-like"/>
</dbReference>
<dbReference type="PANTHER" id="PTHR32552">
    <property type="entry name" value="FERRICHROME IRON RECEPTOR-RELATED"/>
    <property type="match status" value="1"/>
</dbReference>
<keyword evidence="16" id="KW-0675">Receptor</keyword>
<dbReference type="EMBL" id="FOXP01000003">
    <property type="protein sequence ID" value="SFP57295.1"/>
    <property type="molecule type" value="Genomic_DNA"/>
</dbReference>
<dbReference type="RefSeq" id="WP_093332315.1">
    <property type="nucleotide sequence ID" value="NZ_FOXP01000003.1"/>
</dbReference>
<dbReference type="Gene3D" id="2.40.170.20">
    <property type="entry name" value="TonB-dependent receptor, beta-barrel domain"/>
    <property type="match status" value="1"/>
</dbReference>
<keyword evidence="7" id="KW-0408">Iron</keyword>
<evidence type="ECO:0000256" key="7">
    <source>
        <dbReference type="ARBA" id="ARBA00023004"/>
    </source>
</evidence>
<reference evidence="16 17" key="1">
    <citation type="submission" date="2016-10" db="EMBL/GenBank/DDBJ databases">
        <authorList>
            <person name="de Groot N.N."/>
        </authorList>
    </citation>
    <scope>NUCLEOTIDE SEQUENCE [LARGE SCALE GENOMIC DNA]</scope>
    <source>
        <strain evidence="16 17">CGMCC 1.9113</strain>
    </source>
</reference>
<keyword evidence="3" id="KW-1134">Transmembrane beta strand</keyword>
<evidence type="ECO:0000259" key="15">
    <source>
        <dbReference type="SMART" id="SM00965"/>
    </source>
</evidence>
<evidence type="ECO:0000256" key="9">
    <source>
        <dbReference type="ARBA" id="ARBA00023077"/>
    </source>
</evidence>
<keyword evidence="9 12" id="KW-0798">TonB box</keyword>
<dbReference type="InterPro" id="IPR000531">
    <property type="entry name" value="Beta-barrel_TonB"/>
</dbReference>
<feature type="domain" description="Secretin/TonB short N-terminal" evidence="15">
    <location>
        <begin position="50"/>
        <end position="101"/>
    </location>
</feature>
<evidence type="ECO:0000313" key="17">
    <source>
        <dbReference type="Proteomes" id="UP000199586"/>
    </source>
</evidence>
<sequence length="981" mass="104533">MRLHTSLTMASVVAMVAATPAVAYAQSRSFDVASQAAASGIVSFARQAGIQIIAPEDATRGRRVAGLRGTMPVASALRRLTAGAGLRLVSFDGRTAVLAAAAPRVAAQQPPAQSATQTSPAENAAQPQADNVNQPGEAPTEQVNDELNEIVVTGTRARGTTVLTSSSAITVATREDLDRKAPRSTAQALELIPGIFVEGSGGEVSNNFSVRGLAGGGQQFVQLQEDGLPVFYINALSDTILKQEVFIDRLEAVRSGSSGILTVNGAGATINFITRKPDFDRAGGTFQLTTSSFGTARVDAFMTKPIGENTAIALGGFYRKDDGIRDPGYDANHGFIFRGAVSQRWNTGKLTLSAKVVDDHNTFFVPIPVTGVGNPRSIPGLSAQHGLLQSRDFALVRTRTTPTTGRSFEDIDLEDGVHTRSQSYGYDLTQDFGEDVNFFARGRYTRFRTNFNSIFSYDNSALQLASERLNTNPLAGSVNATSALALSTFAPRGAGSLALRYVDTGQIIQGTAALNALNGNGLIAESVIGDNKARVKEFNSDTGVTWETRGDSVSNSLTLGGLFTRSSRYNDAIGAATFLSDVQDRARRVDVVALNAVGGVVGSLTENGFLNYGTFGEGASIAKFTSISGYATDQLTLWDRLRIDGGIRFEHFVFNRRGGNTVGATPIVTAGTFAPGPGCAIIQDNDNIIANNCIAQFGGGSFDGTFSRQRREFNKIAWTLGANYLLTDRLAVYGRYATGFQAQEQNRPTNLRFAEGGVRYASRLVQASVTGFYTKFLDYPQSRDVQTVVNGASVLQQLTANAGIKVYGGEFDVTLRPVDWFRIQATGVIQDSSIDIRSLTAFQAGNPIDVGQIAQSLRDQVNGFDGNKPERTPAVNVNVTPSIVLPNDIGEIYGSWKHIGKIYADISNSLVLPSYDVFGAGVLLKVTQGVTFNASVENIGNAVGLTEGNPRAGFVENTGSNFYFARPINGTNAIASLRFDF</sequence>
<dbReference type="InterPro" id="IPR012910">
    <property type="entry name" value="Plug_dom"/>
</dbReference>
<evidence type="ECO:0000256" key="14">
    <source>
        <dbReference type="SAM" id="SignalP"/>
    </source>
</evidence>
<dbReference type="InterPro" id="IPR011662">
    <property type="entry name" value="Secretin/TonB_short_N"/>
</dbReference>
<keyword evidence="11" id="KW-0998">Cell outer membrane</keyword>
<name>A0A1I5RFN1_9SPHN</name>
<feature type="region of interest" description="Disordered" evidence="13">
    <location>
        <begin position="104"/>
        <end position="143"/>
    </location>
</feature>
<dbReference type="InterPro" id="IPR037066">
    <property type="entry name" value="Plug_dom_sf"/>
</dbReference>
<keyword evidence="2" id="KW-0813">Transport</keyword>
<evidence type="ECO:0000256" key="5">
    <source>
        <dbReference type="ARBA" id="ARBA00022692"/>
    </source>
</evidence>
<keyword evidence="17" id="KW-1185">Reference proteome</keyword>
<gene>
    <name evidence="16" type="ORF">SAMN04488241_103226</name>
</gene>
<evidence type="ECO:0000256" key="12">
    <source>
        <dbReference type="RuleBase" id="RU003357"/>
    </source>
</evidence>
<dbReference type="SUPFAM" id="SSF56935">
    <property type="entry name" value="Porins"/>
    <property type="match status" value="1"/>
</dbReference>
<dbReference type="AlphaFoldDB" id="A0A1I5RFN1"/>
<organism evidence="16 17">
    <name type="scientific">Sphingomonas rubra</name>
    <dbReference type="NCBI Taxonomy" id="634430"/>
    <lineage>
        <taxon>Bacteria</taxon>
        <taxon>Pseudomonadati</taxon>
        <taxon>Pseudomonadota</taxon>
        <taxon>Alphaproteobacteria</taxon>
        <taxon>Sphingomonadales</taxon>
        <taxon>Sphingomonadaceae</taxon>
        <taxon>Sphingomonas</taxon>
    </lineage>
</organism>
<keyword evidence="10 12" id="KW-0472">Membrane</keyword>
<dbReference type="Pfam" id="PF07715">
    <property type="entry name" value="Plug"/>
    <property type="match status" value="1"/>
</dbReference>
<protein>
    <submittedName>
        <fullName evidence="16">TonB dependent receptor</fullName>
    </submittedName>
</protein>
<feature type="signal peptide" evidence="14">
    <location>
        <begin position="1"/>
        <end position="25"/>
    </location>
</feature>
<evidence type="ECO:0000256" key="1">
    <source>
        <dbReference type="ARBA" id="ARBA00004571"/>
    </source>
</evidence>
<dbReference type="OrthoDB" id="7277632at2"/>
<dbReference type="InterPro" id="IPR036942">
    <property type="entry name" value="Beta-barrel_TonB_sf"/>
</dbReference>
<keyword evidence="8" id="KW-0406">Ion transport</keyword>
<dbReference type="Gene3D" id="3.55.50.30">
    <property type="match status" value="1"/>
</dbReference>
<keyword evidence="6 14" id="KW-0732">Signal</keyword>
<feature type="compositionally biased region" description="Low complexity" evidence="13">
    <location>
        <begin position="104"/>
        <end position="121"/>
    </location>
</feature>
<keyword evidence="5" id="KW-0812">Transmembrane</keyword>
<dbReference type="GO" id="GO:0009279">
    <property type="term" value="C:cell outer membrane"/>
    <property type="evidence" value="ECO:0007669"/>
    <property type="project" value="UniProtKB-SubCell"/>
</dbReference>
<dbReference type="Proteomes" id="UP000199586">
    <property type="component" value="Unassembled WGS sequence"/>
</dbReference>
<dbReference type="PANTHER" id="PTHR32552:SF89">
    <property type="entry name" value="CATECHOLATE SIDEROPHORE RECEPTOR FIU"/>
    <property type="match status" value="1"/>
</dbReference>
<dbReference type="Gene3D" id="2.170.130.10">
    <property type="entry name" value="TonB-dependent receptor, plug domain"/>
    <property type="match status" value="1"/>
</dbReference>
<evidence type="ECO:0000256" key="3">
    <source>
        <dbReference type="ARBA" id="ARBA00022452"/>
    </source>
</evidence>
<accession>A0A1I5RFN1</accession>